<evidence type="ECO:0000313" key="7">
    <source>
        <dbReference type="Proteomes" id="UP000053144"/>
    </source>
</evidence>
<dbReference type="InterPro" id="IPR050905">
    <property type="entry name" value="Plant_NBS-LRR"/>
</dbReference>
<proteinExistence type="predicted"/>
<dbReference type="STRING" id="3914.A0A0L9U4Z9"/>
<evidence type="ECO:0000259" key="5">
    <source>
        <dbReference type="SMART" id="SM00382"/>
    </source>
</evidence>
<dbReference type="Proteomes" id="UP000053144">
    <property type="component" value="Chromosome 3"/>
</dbReference>
<keyword evidence="4" id="KW-0175">Coiled coil</keyword>
<organism evidence="6 7">
    <name type="scientific">Phaseolus angularis</name>
    <name type="common">Azuki bean</name>
    <name type="synonym">Vigna angularis</name>
    <dbReference type="NCBI Taxonomy" id="3914"/>
    <lineage>
        <taxon>Eukaryota</taxon>
        <taxon>Viridiplantae</taxon>
        <taxon>Streptophyta</taxon>
        <taxon>Embryophyta</taxon>
        <taxon>Tracheophyta</taxon>
        <taxon>Spermatophyta</taxon>
        <taxon>Magnoliopsida</taxon>
        <taxon>eudicotyledons</taxon>
        <taxon>Gunneridae</taxon>
        <taxon>Pentapetalae</taxon>
        <taxon>rosids</taxon>
        <taxon>fabids</taxon>
        <taxon>Fabales</taxon>
        <taxon>Fabaceae</taxon>
        <taxon>Papilionoideae</taxon>
        <taxon>50 kb inversion clade</taxon>
        <taxon>NPAAA clade</taxon>
        <taxon>indigoferoid/millettioid clade</taxon>
        <taxon>Phaseoleae</taxon>
        <taxon>Vigna</taxon>
    </lineage>
</organism>
<dbReference type="PANTHER" id="PTHR33463">
    <property type="entry name" value="NB-ARC DOMAIN-CONTAINING PROTEIN-RELATED"/>
    <property type="match status" value="1"/>
</dbReference>
<gene>
    <name evidence="6" type="ORF">LR48_Vigan03g128500</name>
</gene>
<dbReference type="OMA" id="NENIHMI"/>
<feature type="domain" description="AAA+ ATPase" evidence="5">
    <location>
        <begin position="173"/>
        <end position="374"/>
    </location>
</feature>
<dbReference type="Gene3D" id="1.10.8.430">
    <property type="entry name" value="Helical domain of apoptotic protease-activating factors"/>
    <property type="match status" value="1"/>
</dbReference>
<reference evidence="7" key="1">
    <citation type="journal article" date="2015" name="Proc. Natl. Acad. Sci. U.S.A.">
        <title>Genome sequencing of adzuki bean (Vigna angularis) provides insight into high starch and low fat accumulation and domestication.</title>
        <authorList>
            <person name="Yang K."/>
            <person name="Tian Z."/>
            <person name="Chen C."/>
            <person name="Luo L."/>
            <person name="Zhao B."/>
            <person name="Wang Z."/>
            <person name="Yu L."/>
            <person name="Li Y."/>
            <person name="Sun Y."/>
            <person name="Li W."/>
            <person name="Chen Y."/>
            <person name="Li Y."/>
            <person name="Zhang Y."/>
            <person name="Ai D."/>
            <person name="Zhao J."/>
            <person name="Shang C."/>
            <person name="Ma Y."/>
            <person name="Wu B."/>
            <person name="Wang M."/>
            <person name="Gao L."/>
            <person name="Sun D."/>
            <person name="Zhang P."/>
            <person name="Guo F."/>
            <person name="Wang W."/>
            <person name="Li Y."/>
            <person name="Wang J."/>
            <person name="Varshney R.K."/>
            <person name="Wang J."/>
            <person name="Ling H.Q."/>
            <person name="Wan P."/>
        </authorList>
    </citation>
    <scope>NUCLEOTIDE SEQUENCE</scope>
    <source>
        <strain evidence="7">cv. Jingnong 6</strain>
    </source>
</reference>
<evidence type="ECO:0000256" key="3">
    <source>
        <dbReference type="ARBA" id="ARBA00022840"/>
    </source>
</evidence>
<dbReference type="SUPFAM" id="SSF52540">
    <property type="entry name" value="P-loop containing nucleoside triphosphate hydrolases"/>
    <property type="match status" value="1"/>
</dbReference>
<accession>A0A0L9U4Z9</accession>
<dbReference type="GO" id="GO:0005524">
    <property type="term" value="F:ATP binding"/>
    <property type="evidence" value="ECO:0007669"/>
    <property type="project" value="UniProtKB-KW"/>
</dbReference>
<protein>
    <recommendedName>
        <fullName evidence="5">AAA+ ATPase domain-containing protein</fullName>
    </recommendedName>
</protein>
<keyword evidence="2" id="KW-0611">Plant defense</keyword>
<dbReference type="PRINTS" id="PR00364">
    <property type="entry name" value="DISEASERSIST"/>
</dbReference>
<dbReference type="GO" id="GO:0006952">
    <property type="term" value="P:defense response"/>
    <property type="evidence" value="ECO:0007669"/>
    <property type="project" value="UniProtKB-KW"/>
</dbReference>
<evidence type="ECO:0000313" key="6">
    <source>
        <dbReference type="EMBL" id="KOM37903.1"/>
    </source>
</evidence>
<evidence type="ECO:0000256" key="4">
    <source>
        <dbReference type="SAM" id="Coils"/>
    </source>
</evidence>
<sequence length="553" mass="64074">MEVVVSTATENAMQIAVRVVKRQFSYFFNYNDKFEEVKSNIERLDNTRKRIHQVNNAEMNAEEIEDDVQHCLKQLDKKIEKYKQFIHDEYHSKTRCSIGFFPNNLSLRYRLGRNATKMVEEMEAEELWNKKFDEVSYRVLPSINSALTNTSYESFASREKTINVCMQALEDSTINMIGLYGVGGVGKTTLVKEVAKKAQEKKLFNVVVMENITRNPNIIKIQGQIAEMLGMRLEEESEIVRADRIRKRLKKEKENTLIILDDLWDGLDLNRLGIPISDENDGSEQDVNDISDSSYDKMEKEELSSDFNNMTEENLSEDHKRCKILLTSRRKQVLCNQMDVKERSTFSVGVLNETEGKTLLKRLAGIHIQNLVYDEKAIEIARMCDGLPIALVSIERKLKNKSSFVWEDVYQQMKKKSFMEGQEPIEFSIKLSYDHLKNEQLKCIFLHCARMGNDALVMDLVKFCIGLGLIQGVHTIGEARNKVNMLIEELKESSLLLESYSSNRFNMHDIVRDVALSISSKEKQMFFMKNGIIDEWPHKDQLERYMSEQSVPV</sequence>
<dbReference type="Gramene" id="KOM37903">
    <property type="protein sequence ID" value="KOM37903"/>
    <property type="gene ID" value="LR48_Vigan03g128500"/>
</dbReference>
<dbReference type="AlphaFoldDB" id="A0A0L9U4Z9"/>
<dbReference type="PANTHER" id="PTHR33463:SF196">
    <property type="entry name" value="NB-ARC DOMAIN DISEASE RESISTANCE PROTEIN"/>
    <property type="match status" value="1"/>
</dbReference>
<dbReference type="InterPro" id="IPR042197">
    <property type="entry name" value="Apaf_helical"/>
</dbReference>
<dbReference type="GO" id="GO:0043531">
    <property type="term" value="F:ADP binding"/>
    <property type="evidence" value="ECO:0007669"/>
    <property type="project" value="InterPro"/>
</dbReference>
<evidence type="ECO:0000256" key="1">
    <source>
        <dbReference type="ARBA" id="ARBA00022741"/>
    </source>
</evidence>
<evidence type="ECO:0000256" key="2">
    <source>
        <dbReference type="ARBA" id="ARBA00022821"/>
    </source>
</evidence>
<dbReference type="InterPro" id="IPR027417">
    <property type="entry name" value="P-loop_NTPase"/>
</dbReference>
<dbReference type="SMART" id="SM00382">
    <property type="entry name" value="AAA"/>
    <property type="match status" value="1"/>
</dbReference>
<keyword evidence="3" id="KW-0067">ATP-binding</keyword>
<dbReference type="Pfam" id="PF00931">
    <property type="entry name" value="NB-ARC"/>
    <property type="match status" value="1"/>
</dbReference>
<name>A0A0L9U4Z9_PHAAN</name>
<dbReference type="EMBL" id="CM003373">
    <property type="protein sequence ID" value="KOM37903.1"/>
    <property type="molecule type" value="Genomic_DNA"/>
</dbReference>
<dbReference type="Gene3D" id="3.40.50.300">
    <property type="entry name" value="P-loop containing nucleotide triphosphate hydrolases"/>
    <property type="match status" value="1"/>
</dbReference>
<dbReference type="InterPro" id="IPR002182">
    <property type="entry name" value="NB-ARC"/>
</dbReference>
<keyword evidence="1" id="KW-0547">Nucleotide-binding</keyword>
<feature type="coiled-coil region" evidence="4">
    <location>
        <begin position="54"/>
        <end position="81"/>
    </location>
</feature>
<dbReference type="InterPro" id="IPR003593">
    <property type="entry name" value="AAA+_ATPase"/>
</dbReference>